<keyword evidence="2" id="KW-0472">Membrane</keyword>
<feature type="region of interest" description="Disordered" evidence="1">
    <location>
        <begin position="319"/>
        <end position="347"/>
    </location>
</feature>
<protein>
    <recommendedName>
        <fullName evidence="5">Family c-likeg-protein-coupled receptor protein</fullName>
    </recommendedName>
</protein>
<feature type="transmembrane region" description="Helical" evidence="2">
    <location>
        <begin position="184"/>
        <end position="203"/>
    </location>
</feature>
<feature type="transmembrane region" description="Helical" evidence="2">
    <location>
        <begin position="269"/>
        <end position="289"/>
    </location>
</feature>
<dbReference type="PANTHER" id="PTHR35184">
    <property type="entry name" value="YALI0C10208P"/>
    <property type="match status" value="1"/>
</dbReference>
<name>A0AAN6S754_9PEZI</name>
<reference evidence="4" key="1">
    <citation type="journal article" date="2023" name="Mol. Phylogenet. Evol.">
        <title>Genome-scale phylogeny and comparative genomics of the fungal order Sordariales.</title>
        <authorList>
            <person name="Hensen N."/>
            <person name="Bonometti L."/>
            <person name="Westerberg I."/>
            <person name="Brannstrom I.O."/>
            <person name="Guillou S."/>
            <person name="Cros-Aarteil S."/>
            <person name="Calhoun S."/>
            <person name="Haridas S."/>
            <person name="Kuo A."/>
            <person name="Mondo S."/>
            <person name="Pangilinan J."/>
            <person name="Riley R."/>
            <person name="LaButti K."/>
            <person name="Andreopoulos B."/>
            <person name="Lipzen A."/>
            <person name="Chen C."/>
            <person name="Yan M."/>
            <person name="Daum C."/>
            <person name="Ng V."/>
            <person name="Clum A."/>
            <person name="Steindorff A."/>
            <person name="Ohm R.A."/>
            <person name="Martin F."/>
            <person name="Silar P."/>
            <person name="Natvig D.O."/>
            <person name="Lalanne C."/>
            <person name="Gautier V."/>
            <person name="Ament-Velasquez S.L."/>
            <person name="Kruys A."/>
            <person name="Hutchinson M.I."/>
            <person name="Powell A.J."/>
            <person name="Barry K."/>
            <person name="Miller A.N."/>
            <person name="Grigoriev I.V."/>
            <person name="Debuchy R."/>
            <person name="Gladieux P."/>
            <person name="Hiltunen Thoren M."/>
            <person name="Johannesson H."/>
        </authorList>
    </citation>
    <scope>NUCLEOTIDE SEQUENCE [LARGE SCALE GENOMIC DNA]</scope>
    <source>
        <strain evidence="4">CBS 340.73</strain>
    </source>
</reference>
<feature type="transmembrane region" description="Helical" evidence="2">
    <location>
        <begin position="66"/>
        <end position="87"/>
    </location>
</feature>
<feature type="transmembrane region" description="Helical" evidence="2">
    <location>
        <begin position="99"/>
        <end position="119"/>
    </location>
</feature>
<feature type="transmembrane region" description="Helical" evidence="2">
    <location>
        <begin position="33"/>
        <end position="54"/>
    </location>
</feature>
<keyword evidence="2" id="KW-0812">Transmembrane</keyword>
<dbReference type="InterPro" id="IPR021460">
    <property type="entry name" value="DUF3112"/>
</dbReference>
<sequence length="347" mass="38326">MSSNESTGGQTIPGPPYVPQVAQLGGQPTILPDAPICGVLLGLFVLGAATNMTIFQLNRRRGHKFLFSALLFGFCMARIVALTMRLVWTTHPTNINVAIASNIFTAAGVLLLFIINLIFSQRMLRAYLPSIGWHRVVNYAYRFCFFSVIALLIMVVTTVVHGFFTLDMSARSKERDVQLFAGTYLAVLAFLPIPTTLLSIFLFRRQQKRLGGDSDGARVEKFGTGRFRSKVALLLFTATLLSLGAGFRIGVNYTTPRAATNPAWYHHKACYYCFNFVIELIVVYTYALARFDRRFHVPNGAKAAGDYAALYGQGDGLGVNKESEVFGPSGDEQQHQQQTQQGTAEKV</sequence>
<evidence type="ECO:0000256" key="2">
    <source>
        <dbReference type="SAM" id="Phobius"/>
    </source>
</evidence>
<dbReference type="EMBL" id="MU853770">
    <property type="protein sequence ID" value="KAK3942920.1"/>
    <property type="molecule type" value="Genomic_DNA"/>
</dbReference>
<proteinExistence type="predicted"/>
<dbReference type="AlphaFoldDB" id="A0AAN6S754"/>
<keyword evidence="2" id="KW-1133">Transmembrane helix</keyword>
<keyword evidence="4" id="KW-1185">Reference proteome</keyword>
<gene>
    <name evidence="3" type="ORF">QBC46DRAFT_457291</name>
</gene>
<evidence type="ECO:0008006" key="5">
    <source>
        <dbReference type="Google" id="ProtNLM"/>
    </source>
</evidence>
<comment type="caution">
    <text evidence="3">The sequence shown here is derived from an EMBL/GenBank/DDBJ whole genome shotgun (WGS) entry which is preliminary data.</text>
</comment>
<evidence type="ECO:0000256" key="1">
    <source>
        <dbReference type="SAM" id="MobiDB-lite"/>
    </source>
</evidence>
<feature type="transmembrane region" description="Helical" evidence="2">
    <location>
        <begin position="139"/>
        <end position="164"/>
    </location>
</feature>
<evidence type="ECO:0000313" key="4">
    <source>
        <dbReference type="Proteomes" id="UP001303473"/>
    </source>
</evidence>
<feature type="transmembrane region" description="Helical" evidence="2">
    <location>
        <begin position="231"/>
        <end position="249"/>
    </location>
</feature>
<dbReference type="Proteomes" id="UP001303473">
    <property type="component" value="Unassembled WGS sequence"/>
</dbReference>
<dbReference type="PANTHER" id="PTHR35184:SF1">
    <property type="entry name" value="INTEGRAL MEMBRANE PROTEIN"/>
    <property type="match status" value="1"/>
</dbReference>
<dbReference type="Pfam" id="PF11309">
    <property type="entry name" value="DUF3112"/>
    <property type="match status" value="1"/>
</dbReference>
<evidence type="ECO:0000313" key="3">
    <source>
        <dbReference type="EMBL" id="KAK3942920.1"/>
    </source>
</evidence>
<organism evidence="3 4">
    <name type="scientific">Diplogelasinospora grovesii</name>
    <dbReference type="NCBI Taxonomy" id="303347"/>
    <lineage>
        <taxon>Eukaryota</taxon>
        <taxon>Fungi</taxon>
        <taxon>Dikarya</taxon>
        <taxon>Ascomycota</taxon>
        <taxon>Pezizomycotina</taxon>
        <taxon>Sordariomycetes</taxon>
        <taxon>Sordariomycetidae</taxon>
        <taxon>Sordariales</taxon>
        <taxon>Diplogelasinosporaceae</taxon>
        <taxon>Diplogelasinospora</taxon>
    </lineage>
</organism>
<accession>A0AAN6S754</accession>